<comment type="similarity">
    <text evidence="2">Belongs to the TMEM231 family.</text>
</comment>
<comment type="function">
    <text evidence="11">Transmembrane component of the tectonic-like complex, a complex localized at the transition zone of primary cilia and acting as a barrier that prevents diffusion of transmembrane proteins between the cilia and plasma membranes. Required for ciliogenesis and sonic hedgehog/SHH signaling.</text>
</comment>
<evidence type="ECO:0000256" key="3">
    <source>
        <dbReference type="ARBA" id="ARBA00015087"/>
    </source>
</evidence>
<protein>
    <recommendedName>
        <fullName evidence="3">Transmembrane protein 231</fullName>
    </recommendedName>
</protein>
<evidence type="ECO:0000256" key="11">
    <source>
        <dbReference type="ARBA" id="ARBA00024803"/>
    </source>
</evidence>
<dbReference type="PANTHER" id="PTHR14605:SF1">
    <property type="entry name" value="TRANSMEMBRANE PROTEIN 231"/>
    <property type="match status" value="1"/>
</dbReference>
<evidence type="ECO:0000256" key="2">
    <source>
        <dbReference type="ARBA" id="ARBA00009082"/>
    </source>
</evidence>
<name>A0A811L154_9BILA</name>
<evidence type="ECO:0000256" key="1">
    <source>
        <dbReference type="ARBA" id="ARBA00004272"/>
    </source>
</evidence>
<evidence type="ECO:0000256" key="6">
    <source>
        <dbReference type="ARBA" id="ARBA00022989"/>
    </source>
</evidence>
<comment type="subcellular location">
    <subcellularLocation>
        <location evidence="1">Cell projection</location>
        <location evidence="1">Cilium membrane</location>
        <topology evidence="1">Multi-pass membrane protein</topology>
    </subcellularLocation>
</comment>
<dbReference type="GO" id="GO:0060170">
    <property type="term" value="C:ciliary membrane"/>
    <property type="evidence" value="ECO:0007669"/>
    <property type="project" value="UniProtKB-SubCell"/>
</dbReference>
<dbReference type="Proteomes" id="UP000614601">
    <property type="component" value="Unassembled WGS sequence"/>
</dbReference>
<gene>
    <name evidence="12" type="ORF">BOKJ2_LOCUS9291</name>
</gene>
<keyword evidence="6" id="KW-1133">Transmembrane helix</keyword>
<keyword evidence="13" id="KW-1185">Reference proteome</keyword>
<evidence type="ECO:0000256" key="9">
    <source>
        <dbReference type="ARBA" id="ARBA00023180"/>
    </source>
</evidence>
<dbReference type="EMBL" id="CAJFDH010000004">
    <property type="protein sequence ID" value="CAD5221131.1"/>
    <property type="molecule type" value="Genomic_DNA"/>
</dbReference>
<keyword evidence="4" id="KW-1003">Cell membrane</keyword>
<dbReference type="Proteomes" id="UP000783686">
    <property type="component" value="Unassembled WGS sequence"/>
</dbReference>
<evidence type="ECO:0000256" key="7">
    <source>
        <dbReference type="ARBA" id="ARBA00023069"/>
    </source>
</evidence>
<evidence type="ECO:0000256" key="5">
    <source>
        <dbReference type="ARBA" id="ARBA00022692"/>
    </source>
</evidence>
<keyword evidence="8" id="KW-0472">Membrane</keyword>
<accession>A0A811L154</accession>
<keyword evidence="10" id="KW-0966">Cell projection</keyword>
<dbReference type="PANTHER" id="PTHR14605">
    <property type="entry name" value="CHST5 PROTEIN"/>
    <property type="match status" value="1"/>
</dbReference>
<evidence type="ECO:0000256" key="8">
    <source>
        <dbReference type="ARBA" id="ARBA00023136"/>
    </source>
</evidence>
<evidence type="ECO:0000313" key="13">
    <source>
        <dbReference type="Proteomes" id="UP000614601"/>
    </source>
</evidence>
<dbReference type="GO" id="GO:0035869">
    <property type="term" value="C:ciliary transition zone"/>
    <property type="evidence" value="ECO:0007669"/>
    <property type="project" value="TreeGrafter"/>
</dbReference>
<keyword evidence="7" id="KW-0969">Cilium</keyword>
<dbReference type="AlphaFoldDB" id="A0A811L154"/>
<reference evidence="12" key="1">
    <citation type="submission" date="2020-09" db="EMBL/GenBank/DDBJ databases">
        <authorList>
            <person name="Kikuchi T."/>
        </authorList>
    </citation>
    <scope>NUCLEOTIDE SEQUENCE</scope>
    <source>
        <strain evidence="12">SH1</strain>
    </source>
</reference>
<evidence type="ECO:0000256" key="4">
    <source>
        <dbReference type="ARBA" id="ARBA00022475"/>
    </source>
</evidence>
<proteinExistence type="inferred from homology"/>
<dbReference type="GO" id="GO:0032880">
    <property type="term" value="P:regulation of protein localization"/>
    <property type="evidence" value="ECO:0007669"/>
    <property type="project" value="TreeGrafter"/>
</dbReference>
<dbReference type="OrthoDB" id="426438at2759"/>
<organism evidence="12 13">
    <name type="scientific">Bursaphelenchus okinawaensis</name>
    <dbReference type="NCBI Taxonomy" id="465554"/>
    <lineage>
        <taxon>Eukaryota</taxon>
        <taxon>Metazoa</taxon>
        <taxon>Ecdysozoa</taxon>
        <taxon>Nematoda</taxon>
        <taxon>Chromadorea</taxon>
        <taxon>Rhabditida</taxon>
        <taxon>Tylenchina</taxon>
        <taxon>Tylenchomorpha</taxon>
        <taxon>Aphelenchoidea</taxon>
        <taxon>Aphelenchoididae</taxon>
        <taxon>Bursaphelenchus</taxon>
    </lineage>
</organism>
<sequence length="294" mass="34529">MAVISITILISFKTGGMWKKTNTYIELPEVKFDSNCYFIVTQDNGDPFDYYFWSPFDELNQLQHDRLMAPIVSVTENDVDDNGVTDYATIEIKFKYPEEKFEVKSLHWMLFYKFTLNRRSIIQANGVIFDEIHRPTNLASYFVQSDLVFDQRKPLPSYGNYHFKNDLFSKYTDDIDENSTGTEFNYGSVSYQPYEIRKQAMLANYTLKMDRKVDFWEPKSAETTDYLKLSFEFHVLASELVYETDASELLKWVWIQILAIFVIVNCVFQQLTAVFIENGVFGTLVRHNKVDKLE</sequence>
<dbReference type="Pfam" id="PF10149">
    <property type="entry name" value="TM231"/>
    <property type="match status" value="1"/>
</dbReference>
<evidence type="ECO:0000313" key="12">
    <source>
        <dbReference type="EMBL" id="CAD5221131.1"/>
    </source>
</evidence>
<keyword evidence="9" id="KW-0325">Glycoprotein</keyword>
<keyword evidence="5" id="KW-0812">Transmembrane</keyword>
<comment type="caution">
    <text evidence="12">The sequence shown here is derived from an EMBL/GenBank/DDBJ whole genome shotgun (WGS) entry which is preliminary data.</text>
</comment>
<dbReference type="InterPro" id="IPR019306">
    <property type="entry name" value="TMEM231"/>
</dbReference>
<dbReference type="EMBL" id="CAJFCW020000004">
    <property type="protein sequence ID" value="CAG9114624.1"/>
    <property type="molecule type" value="Genomic_DNA"/>
</dbReference>
<evidence type="ECO:0000256" key="10">
    <source>
        <dbReference type="ARBA" id="ARBA00023273"/>
    </source>
</evidence>
<dbReference type="GO" id="GO:0060271">
    <property type="term" value="P:cilium assembly"/>
    <property type="evidence" value="ECO:0007669"/>
    <property type="project" value="TreeGrafter"/>
</dbReference>